<dbReference type="AlphaFoldDB" id="A0A833VC90"/>
<comment type="caution">
    <text evidence="1">The sequence shown here is derived from an EMBL/GenBank/DDBJ whole genome shotgun (WGS) entry which is preliminary data.</text>
</comment>
<dbReference type="PANTHER" id="PTHR33564:SF11">
    <property type="entry name" value="OS06G0604600 PROTEIN"/>
    <property type="match status" value="1"/>
</dbReference>
<organism evidence="1 2">
    <name type="scientific">Carex littledalei</name>
    <dbReference type="NCBI Taxonomy" id="544730"/>
    <lineage>
        <taxon>Eukaryota</taxon>
        <taxon>Viridiplantae</taxon>
        <taxon>Streptophyta</taxon>
        <taxon>Embryophyta</taxon>
        <taxon>Tracheophyta</taxon>
        <taxon>Spermatophyta</taxon>
        <taxon>Magnoliopsida</taxon>
        <taxon>Liliopsida</taxon>
        <taxon>Poales</taxon>
        <taxon>Cyperaceae</taxon>
        <taxon>Cyperoideae</taxon>
        <taxon>Cariceae</taxon>
        <taxon>Carex</taxon>
        <taxon>Carex subgen. Euthyceras</taxon>
    </lineage>
</organism>
<evidence type="ECO:0000313" key="2">
    <source>
        <dbReference type="Proteomes" id="UP000623129"/>
    </source>
</evidence>
<dbReference type="Proteomes" id="UP000623129">
    <property type="component" value="Unassembled WGS sequence"/>
</dbReference>
<proteinExistence type="predicted"/>
<dbReference type="PANTHER" id="PTHR33564">
    <property type="entry name" value="TRANSMEMBRANE PROTEIN"/>
    <property type="match status" value="1"/>
</dbReference>
<reference evidence="1" key="1">
    <citation type="submission" date="2020-01" db="EMBL/GenBank/DDBJ databases">
        <title>Genome sequence of Kobresia littledalei, the first chromosome-level genome in the family Cyperaceae.</title>
        <authorList>
            <person name="Qu G."/>
        </authorList>
    </citation>
    <scope>NUCLEOTIDE SEQUENCE</scope>
    <source>
        <strain evidence="1">C.B.Clarke</strain>
        <tissue evidence="1">Leaf</tissue>
    </source>
</reference>
<keyword evidence="2" id="KW-1185">Reference proteome</keyword>
<dbReference type="EMBL" id="SWLB01000010">
    <property type="protein sequence ID" value="KAF3333566.1"/>
    <property type="molecule type" value="Genomic_DNA"/>
</dbReference>
<gene>
    <name evidence="1" type="ORF">FCM35_KLT01257</name>
</gene>
<accession>A0A833VC90</accession>
<evidence type="ECO:0000313" key="1">
    <source>
        <dbReference type="EMBL" id="KAF3333566.1"/>
    </source>
</evidence>
<sequence length="129" mass="14485">MMSSQGLAIAATAMAVSGTVVLFTLCRQKPLLLSLAPLSLDPTGQPHSLSLRPCIKNSIDAEKKREKKMKKKNGKKVKFSDQVEEFYFQAEAPKRRSVEKSCRVRSQMPANQMALYRGILRDRLHRVPA</sequence>
<dbReference type="OrthoDB" id="695890at2759"/>
<name>A0A833VC90_9POAL</name>
<protein>
    <submittedName>
        <fullName evidence="1">Uncharacterized protein</fullName>
    </submittedName>
</protein>